<dbReference type="STRING" id="31965.AWH51_05885"/>
<dbReference type="AlphaFoldDB" id="A0A154V3A6"/>
<dbReference type="RefSeq" id="WP_063070834.1">
    <property type="nucleotide sequence ID" value="NZ_LQXA01000018.1"/>
</dbReference>
<reference evidence="1 2" key="1">
    <citation type="submission" date="2016-01" db="EMBL/GenBank/DDBJ databases">
        <title>Draft genome sequence of Clavibacter michiganensis subsp. tessellarius DOAB 609.</title>
        <authorList>
            <person name="Tambong J.T."/>
        </authorList>
    </citation>
    <scope>NUCLEOTIDE SEQUENCE [LARGE SCALE GENOMIC DNA]</scope>
    <source>
        <strain evidence="1 2">DOAB 609</strain>
    </source>
</reference>
<gene>
    <name evidence="1" type="ORF">AWH51_05885</name>
</gene>
<sequence>MTEDWTGIETPWLHMEMPPTWERLPSDDDRAVAIANPSTPDEGFRANVIVVVRASTETVIQLGARSIAEGLVYPGWSHVVSDSEWRRPDTTGRVVNFVHETAGRCVAVTRSALVTGSHVLEVTASCDIVDRLRFEDLFKTIARTARVAVQA</sequence>
<evidence type="ECO:0000313" key="1">
    <source>
        <dbReference type="EMBL" id="KZC95850.1"/>
    </source>
</evidence>
<dbReference type="Gene3D" id="3.40.1000.10">
    <property type="entry name" value="Mog1/PsbP, alpha/beta/alpha sandwich"/>
    <property type="match status" value="1"/>
</dbReference>
<organism evidence="1 2">
    <name type="scientific">Clavibacter tessellarius</name>
    <dbReference type="NCBI Taxonomy" id="31965"/>
    <lineage>
        <taxon>Bacteria</taxon>
        <taxon>Bacillati</taxon>
        <taxon>Actinomycetota</taxon>
        <taxon>Actinomycetes</taxon>
        <taxon>Micrococcales</taxon>
        <taxon>Microbacteriaceae</taxon>
        <taxon>Clavibacter</taxon>
    </lineage>
</organism>
<dbReference type="OrthoDB" id="9785673at2"/>
<proteinExistence type="predicted"/>
<accession>A0A154V3A6</accession>
<dbReference type="EMBL" id="LQXA01000018">
    <property type="protein sequence ID" value="KZC95850.1"/>
    <property type="molecule type" value="Genomic_DNA"/>
</dbReference>
<comment type="caution">
    <text evidence="1">The sequence shown here is derived from an EMBL/GenBank/DDBJ whole genome shotgun (WGS) entry which is preliminary data.</text>
</comment>
<name>A0A154V3A6_9MICO</name>
<evidence type="ECO:0000313" key="2">
    <source>
        <dbReference type="Proteomes" id="UP000076218"/>
    </source>
</evidence>
<dbReference type="Proteomes" id="UP000076218">
    <property type="component" value="Unassembled WGS sequence"/>
</dbReference>
<protein>
    <submittedName>
        <fullName evidence="1">Uncharacterized protein</fullName>
    </submittedName>
</protein>